<reference evidence="2" key="1">
    <citation type="submission" date="2025-08" db="UniProtKB">
        <authorList>
            <consortium name="RefSeq"/>
        </authorList>
    </citation>
    <scope>IDENTIFICATION</scope>
</reference>
<dbReference type="RefSeq" id="XP_026688261.1">
    <property type="nucleotide sequence ID" value="XM_026832460.1"/>
</dbReference>
<evidence type="ECO:0000313" key="1">
    <source>
        <dbReference type="Proteomes" id="UP000079169"/>
    </source>
</evidence>
<evidence type="ECO:0000313" key="2">
    <source>
        <dbReference type="RefSeq" id="XP_026688261.1"/>
    </source>
</evidence>
<organism evidence="1 2">
    <name type="scientific">Diaphorina citri</name>
    <name type="common">Asian citrus psyllid</name>
    <dbReference type="NCBI Taxonomy" id="121845"/>
    <lineage>
        <taxon>Eukaryota</taxon>
        <taxon>Metazoa</taxon>
        <taxon>Ecdysozoa</taxon>
        <taxon>Arthropoda</taxon>
        <taxon>Hexapoda</taxon>
        <taxon>Insecta</taxon>
        <taxon>Pterygota</taxon>
        <taxon>Neoptera</taxon>
        <taxon>Paraneoptera</taxon>
        <taxon>Hemiptera</taxon>
        <taxon>Sternorrhyncha</taxon>
        <taxon>Psylloidea</taxon>
        <taxon>Psyllidae</taxon>
        <taxon>Diaphorininae</taxon>
        <taxon>Diaphorina</taxon>
    </lineage>
</organism>
<sequence>MLKKYGFVYDNHVQNAFKSKDWLDSMYSRIFSAGVTSSDKSYMKSFLAKHKPPSDVPLTVAQLCNLRPEHGKPSFYLTPVFGVFSAGVTSSDKSYMKSFLVKHKPPSDVPLTVAQLCNLRPEH</sequence>
<dbReference type="Proteomes" id="UP000079169">
    <property type="component" value="Unplaced"/>
</dbReference>
<protein>
    <submittedName>
        <fullName evidence="2">Uncharacterized protein LOC113472659</fullName>
    </submittedName>
</protein>
<dbReference type="KEGG" id="dci:113472659"/>
<name>A0A3Q0JIN3_DIACI</name>
<gene>
    <name evidence="2" type="primary">LOC113472659</name>
</gene>
<keyword evidence="1" id="KW-1185">Reference proteome</keyword>
<proteinExistence type="predicted"/>
<dbReference type="PaxDb" id="121845-A0A3Q0JIN3"/>
<feature type="non-terminal residue" evidence="2">
    <location>
        <position position="123"/>
    </location>
</feature>
<dbReference type="AlphaFoldDB" id="A0A3Q0JIN3"/>
<accession>A0A3Q0JIN3</accession>
<dbReference type="GeneID" id="113472659"/>